<dbReference type="InterPro" id="IPR008397">
    <property type="entry name" value="Alginate_lyase_dom"/>
</dbReference>
<accession>A0A562T6Y8</accession>
<evidence type="ECO:0000313" key="4">
    <source>
        <dbReference type="EMBL" id="TWI88750.1"/>
    </source>
</evidence>
<dbReference type="Pfam" id="PF05426">
    <property type="entry name" value="Alginate_lyase"/>
    <property type="match status" value="1"/>
</dbReference>
<dbReference type="AlphaFoldDB" id="A0A562T6Y8"/>
<keyword evidence="5" id="KW-1185">Reference proteome</keyword>
<sequence length="407" mass="45243">MSTNFLSLSACTLLFLLAGACKKEKDAAADRLPLNDHDTAFVHPGLLHRQTDFDRMAAKVNAGAEPWLSGWGKLTGNAHAALTWQPNPLDTVYRGYDGVHPENYGILFNDVAAAYAAALRWKVSGDNAYAEKSIQIMNAWSSRLKALAGNNDVNLLAGFQGYQFANAAEIMRTYEGWAVADFTRFQRMMLNVFYPLNHGFLSRKERCMSHFYANWDLCVMNSILAIGVLCDDRDLYNEAIHYFKYGEGNGCIKNAVWYIHPDGMGQWQESGRDQGHNVLGIGLMGAFCEMAWNQGDDMYGYDDNRFLKGAEYVAKYNLGETVPYAPYSNCVGVNQPVISEAARGNVRPIWELVYNHYANRKGLPAPYSKRFAEKVRPEGGGGNYGPNSGGYDQLGYGTLTCSLDPLD</sequence>
<name>A0A562T6Y8_CHIJA</name>
<dbReference type="GO" id="GO:0042597">
    <property type="term" value="C:periplasmic space"/>
    <property type="evidence" value="ECO:0007669"/>
    <property type="project" value="InterPro"/>
</dbReference>
<dbReference type="GO" id="GO:0016829">
    <property type="term" value="F:lyase activity"/>
    <property type="evidence" value="ECO:0007669"/>
    <property type="project" value="UniProtKB-KW"/>
</dbReference>
<dbReference type="SUPFAM" id="SSF48230">
    <property type="entry name" value="Chondroitin AC/alginate lyase"/>
    <property type="match status" value="1"/>
</dbReference>
<evidence type="ECO:0000259" key="3">
    <source>
        <dbReference type="Pfam" id="PF05426"/>
    </source>
</evidence>
<dbReference type="RefSeq" id="WP_145714538.1">
    <property type="nucleotide sequence ID" value="NZ_BAAAFY010000001.1"/>
</dbReference>
<reference evidence="4 5" key="1">
    <citation type="journal article" date="2013" name="Stand. Genomic Sci.">
        <title>Genomic Encyclopedia of Type Strains, Phase I: The one thousand microbial genomes (KMG-I) project.</title>
        <authorList>
            <person name="Kyrpides N.C."/>
            <person name="Woyke T."/>
            <person name="Eisen J.A."/>
            <person name="Garrity G."/>
            <person name="Lilburn T.G."/>
            <person name="Beck B.J."/>
            <person name="Whitman W.B."/>
            <person name="Hugenholtz P."/>
            <person name="Klenk H.P."/>
        </authorList>
    </citation>
    <scope>NUCLEOTIDE SEQUENCE [LARGE SCALE GENOMIC DNA]</scope>
    <source>
        <strain evidence="4 5">DSM 13484</strain>
    </source>
</reference>
<keyword evidence="2 4" id="KW-0456">Lyase</keyword>
<protein>
    <submittedName>
        <fullName evidence="4">Alginate lyase</fullName>
    </submittedName>
</protein>
<dbReference type="InterPro" id="IPR008929">
    <property type="entry name" value="Chondroitin_lyas"/>
</dbReference>
<evidence type="ECO:0000313" key="5">
    <source>
        <dbReference type="Proteomes" id="UP000316778"/>
    </source>
</evidence>
<proteinExistence type="predicted"/>
<keyword evidence="1" id="KW-0732">Signal</keyword>
<dbReference type="EMBL" id="VLLG01000003">
    <property type="protein sequence ID" value="TWI88750.1"/>
    <property type="molecule type" value="Genomic_DNA"/>
</dbReference>
<evidence type="ECO:0000256" key="1">
    <source>
        <dbReference type="ARBA" id="ARBA00022729"/>
    </source>
</evidence>
<evidence type="ECO:0000256" key="2">
    <source>
        <dbReference type="ARBA" id="ARBA00023239"/>
    </source>
</evidence>
<dbReference type="Proteomes" id="UP000316778">
    <property type="component" value="Unassembled WGS sequence"/>
</dbReference>
<feature type="domain" description="Alginate lyase" evidence="3">
    <location>
        <begin position="107"/>
        <end position="317"/>
    </location>
</feature>
<comment type="caution">
    <text evidence="4">The sequence shown here is derived from an EMBL/GenBank/DDBJ whole genome shotgun (WGS) entry which is preliminary data.</text>
</comment>
<dbReference type="OrthoDB" id="222550at2"/>
<organism evidence="4 5">
    <name type="scientific">Chitinophaga japonensis</name>
    <name type="common">Flexibacter japonensis</name>
    <dbReference type="NCBI Taxonomy" id="104662"/>
    <lineage>
        <taxon>Bacteria</taxon>
        <taxon>Pseudomonadati</taxon>
        <taxon>Bacteroidota</taxon>
        <taxon>Chitinophagia</taxon>
        <taxon>Chitinophagales</taxon>
        <taxon>Chitinophagaceae</taxon>
        <taxon>Chitinophaga</taxon>
    </lineage>
</organism>
<dbReference type="Gene3D" id="1.50.10.100">
    <property type="entry name" value="Chondroitin AC/alginate lyase"/>
    <property type="match status" value="1"/>
</dbReference>
<gene>
    <name evidence="4" type="ORF">LX66_2836</name>
</gene>